<sequence>MKSNHISPEVPIPRPTRPDHLPAHLQVGPTRPPRPPVRSRGPPPHVPRACDPGPGEGRNSETLACVVRLSPAAASLRNPPTRRGSRRGNPRETPLISSSSSSRRRRRVTRAPADRIPEGTMVGVVRVRT</sequence>
<evidence type="ECO:0000313" key="3">
    <source>
        <dbReference type="Proteomes" id="UP000729402"/>
    </source>
</evidence>
<feature type="region of interest" description="Disordered" evidence="1">
    <location>
        <begin position="1"/>
        <end position="129"/>
    </location>
</feature>
<proteinExistence type="predicted"/>
<organism evidence="2 3">
    <name type="scientific">Zizania palustris</name>
    <name type="common">Northern wild rice</name>
    <dbReference type="NCBI Taxonomy" id="103762"/>
    <lineage>
        <taxon>Eukaryota</taxon>
        <taxon>Viridiplantae</taxon>
        <taxon>Streptophyta</taxon>
        <taxon>Embryophyta</taxon>
        <taxon>Tracheophyta</taxon>
        <taxon>Spermatophyta</taxon>
        <taxon>Magnoliopsida</taxon>
        <taxon>Liliopsida</taxon>
        <taxon>Poales</taxon>
        <taxon>Poaceae</taxon>
        <taxon>BOP clade</taxon>
        <taxon>Oryzoideae</taxon>
        <taxon>Oryzeae</taxon>
        <taxon>Zizaniinae</taxon>
        <taxon>Zizania</taxon>
    </lineage>
</organism>
<evidence type="ECO:0000256" key="1">
    <source>
        <dbReference type="SAM" id="MobiDB-lite"/>
    </source>
</evidence>
<dbReference type="AlphaFoldDB" id="A0A8J5S7X1"/>
<evidence type="ECO:0000313" key="2">
    <source>
        <dbReference type="EMBL" id="KAG8057400.1"/>
    </source>
</evidence>
<accession>A0A8J5S7X1</accession>
<protein>
    <submittedName>
        <fullName evidence="2">Uncharacterized protein</fullName>
    </submittedName>
</protein>
<keyword evidence="3" id="KW-1185">Reference proteome</keyword>
<dbReference type="Proteomes" id="UP000729402">
    <property type="component" value="Unassembled WGS sequence"/>
</dbReference>
<reference evidence="2" key="2">
    <citation type="submission" date="2021-02" db="EMBL/GenBank/DDBJ databases">
        <authorList>
            <person name="Kimball J.A."/>
            <person name="Haas M.W."/>
            <person name="Macchietto M."/>
            <person name="Kono T."/>
            <person name="Duquette J."/>
            <person name="Shao M."/>
        </authorList>
    </citation>
    <scope>NUCLEOTIDE SEQUENCE</scope>
    <source>
        <tissue evidence="2">Fresh leaf tissue</tissue>
    </source>
</reference>
<feature type="compositionally biased region" description="Pro residues" evidence="1">
    <location>
        <begin position="30"/>
        <end position="46"/>
    </location>
</feature>
<comment type="caution">
    <text evidence="2">The sequence shown here is derived from an EMBL/GenBank/DDBJ whole genome shotgun (WGS) entry which is preliminary data.</text>
</comment>
<gene>
    <name evidence="2" type="ORF">GUJ93_ZPchr0002g26099</name>
</gene>
<dbReference type="EMBL" id="JAAALK010000287">
    <property type="protein sequence ID" value="KAG8057400.1"/>
    <property type="molecule type" value="Genomic_DNA"/>
</dbReference>
<name>A0A8J5S7X1_ZIZPA</name>
<reference evidence="2" key="1">
    <citation type="journal article" date="2021" name="bioRxiv">
        <title>Whole Genome Assembly and Annotation of Northern Wild Rice, Zizania palustris L., Supports a Whole Genome Duplication in the Zizania Genus.</title>
        <authorList>
            <person name="Haas M."/>
            <person name="Kono T."/>
            <person name="Macchietto M."/>
            <person name="Millas R."/>
            <person name="McGilp L."/>
            <person name="Shao M."/>
            <person name="Duquette J."/>
            <person name="Hirsch C.N."/>
            <person name="Kimball J."/>
        </authorList>
    </citation>
    <scope>NUCLEOTIDE SEQUENCE</scope>
    <source>
        <tissue evidence="2">Fresh leaf tissue</tissue>
    </source>
</reference>